<evidence type="ECO:0000256" key="3">
    <source>
        <dbReference type="ARBA" id="ARBA00022787"/>
    </source>
</evidence>
<evidence type="ECO:0000256" key="2">
    <source>
        <dbReference type="ARBA" id="ARBA00022692"/>
    </source>
</evidence>
<evidence type="ECO:0000256" key="5">
    <source>
        <dbReference type="ARBA" id="ARBA00023136"/>
    </source>
</evidence>
<dbReference type="STRING" id="133381.A0A2T9Z9X5"/>
<evidence type="ECO:0008006" key="8">
    <source>
        <dbReference type="Google" id="ProtNLM"/>
    </source>
</evidence>
<dbReference type="GO" id="GO:0045040">
    <property type="term" value="P:protein insertion into mitochondrial outer membrane"/>
    <property type="evidence" value="ECO:0007669"/>
    <property type="project" value="TreeGrafter"/>
</dbReference>
<evidence type="ECO:0000256" key="1">
    <source>
        <dbReference type="ARBA" id="ARBA00022452"/>
    </source>
</evidence>
<dbReference type="PANTHER" id="PTHR28035">
    <property type="entry name" value="MITOCHONDRIAL DISTRIBUTION AND MORPHOLOGY PROTEIN 10"/>
    <property type="match status" value="1"/>
</dbReference>
<dbReference type="Pfam" id="PF12519">
    <property type="entry name" value="MDM10"/>
    <property type="match status" value="1"/>
</dbReference>
<dbReference type="GO" id="GO:0015914">
    <property type="term" value="P:phospholipid transport"/>
    <property type="evidence" value="ECO:0007669"/>
    <property type="project" value="TreeGrafter"/>
</dbReference>
<keyword evidence="4" id="KW-0496">Mitochondrion</keyword>
<organism evidence="6 7">
    <name type="scientific">Smittium megazygosporum</name>
    <dbReference type="NCBI Taxonomy" id="133381"/>
    <lineage>
        <taxon>Eukaryota</taxon>
        <taxon>Fungi</taxon>
        <taxon>Fungi incertae sedis</taxon>
        <taxon>Zoopagomycota</taxon>
        <taxon>Kickxellomycotina</taxon>
        <taxon>Harpellomycetes</taxon>
        <taxon>Harpellales</taxon>
        <taxon>Legeriomycetaceae</taxon>
        <taxon>Smittium</taxon>
    </lineage>
</organism>
<accession>A0A2T9Z9X5</accession>
<gene>
    <name evidence="6" type="ORF">BB560_004193</name>
</gene>
<evidence type="ECO:0000313" key="7">
    <source>
        <dbReference type="Proteomes" id="UP000245609"/>
    </source>
</evidence>
<name>A0A2T9Z9X5_9FUNG</name>
<dbReference type="GO" id="GO:0051654">
    <property type="term" value="P:establishment of mitochondrion localization"/>
    <property type="evidence" value="ECO:0007669"/>
    <property type="project" value="TreeGrafter"/>
</dbReference>
<keyword evidence="5" id="KW-0472">Membrane</keyword>
<dbReference type="GO" id="GO:0001401">
    <property type="term" value="C:SAM complex"/>
    <property type="evidence" value="ECO:0007669"/>
    <property type="project" value="TreeGrafter"/>
</dbReference>
<dbReference type="InterPro" id="IPR027539">
    <property type="entry name" value="Mdm10"/>
</dbReference>
<dbReference type="GO" id="GO:0070096">
    <property type="term" value="P:mitochondrial outer membrane translocase complex assembly"/>
    <property type="evidence" value="ECO:0007669"/>
    <property type="project" value="TreeGrafter"/>
</dbReference>
<proteinExistence type="predicted"/>
<sequence length="380" mass="42592">MELDPLSIDASVQRFYDLVGWDCYSQYPKFLQATKDILSFNSLNGICFSLNGQKLSNFKSEYTLGLSPAVSGSVSYLASSYPIPDLYTYPKQLPSSSASNFSAFQENISVNLSKSDHTSNAYYLPTLLKSLNRRTWENSTILDLSSSRNTTEFRSQYLLAAQAYLNLKTLSGMYLNQISKEQQFKLDWLSIADKNRSLYASVTFGQYSIDKGNWASAFSLALNTGMIGLNGVYHINGNFADSSKNSSSKRPKSLFSVGSEIYYCITDSSGGLSLGLKSTSFNQKLFYESGLLFSPIMGHLKMFYCQQVSSRLFGATSFDYNYYSSLSQLDFGLEYWGKTKTKEISSVKTANVVDNSTQNPFSKTICNFLMKLTDNLKTYY</sequence>
<dbReference type="OrthoDB" id="2103793at2759"/>
<reference evidence="6 7" key="1">
    <citation type="journal article" date="2018" name="MBio">
        <title>Comparative Genomics Reveals the Core Gene Toolbox for the Fungus-Insect Symbiosis.</title>
        <authorList>
            <person name="Wang Y."/>
            <person name="Stata M."/>
            <person name="Wang W."/>
            <person name="Stajich J.E."/>
            <person name="White M.M."/>
            <person name="Moncalvo J.M."/>
        </authorList>
    </citation>
    <scope>NUCLEOTIDE SEQUENCE [LARGE SCALE GENOMIC DNA]</scope>
    <source>
        <strain evidence="6 7">SC-DP-2</strain>
    </source>
</reference>
<comment type="caution">
    <text evidence="6">The sequence shown here is derived from an EMBL/GenBank/DDBJ whole genome shotgun (WGS) entry which is preliminary data.</text>
</comment>
<dbReference type="GO" id="GO:0032865">
    <property type="term" value="C:ERMES complex"/>
    <property type="evidence" value="ECO:0007669"/>
    <property type="project" value="InterPro"/>
</dbReference>
<evidence type="ECO:0000256" key="4">
    <source>
        <dbReference type="ARBA" id="ARBA00023128"/>
    </source>
</evidence>
<dbReference type="AlphaFoldDB" id="A0A2T9Z9X5"/>
<keyword evidence="2" id="KW-0812">Transmembrane</keyword>
<keyword evidence="1" id="KW-1134">Transmembrane beta strand</keyword>
<protein>
    <recommendedName>
        <fullName evidence="8">Mitochondrial distribution and morphology protein 10</fullName>
    </recommendedName>
</protein>
<dbReference type="PANTHER" id="PTHR28035:SF1">
    <property type="entry name" value="MITOCHONDRIAL DISTRIBUTION AND MORPHOLOGY PROTEIN 10"/>
    <property type="match status" value="1"/>
</dbReference>
<dbReference type="Proteomes" id="UP000245609">
    <property type="component" value="Unassembled WGS sequence"/>
</dbReference>
<dbReference type="EMBL" id="MBFS01001134">
    <property type="protein sequence ID" value="PVV01388.1"/>
    <property type="molecule type" value="Genomic_DNA"/>
</dbReference>
<dbReference type="GO" id="GO:1990456">
    <property type="term" value="P:mitochondrion-endoplasmic reticulum membrane tethering"/>
    <property type="evidence" value="ECO:0007669"/>
    <property type="project" value="TreeGrafter"/>
</dbReference>
<keyword evidence="3" id="KW-1000">Mitochondrion outer membrane</keyword>
<keyword evidence="7" id="KW-1185">Reference proteome</keyword>
<evidence type="ECO:0000313" key="6">
    <source>
        <dbReference type="EMBL" id="PVV01388.1"/>
    </source>
</evidence>